<dbReference type="Pfam" id="PF00005">
    <property type="entry name" value="ABC_tran"/>
    <property type="match status" value="1"/>
</dbReference>
<dbReference type="PANTHER" id="PTHR24221:SF203">
    <property type="entry name" value="ATP-BINDING_PERMEASE FUSION ABC TRANSPORTER-RELATED"/>
    <property type="match status" value="1"/>
</dbReference>
<dbReference type="EMBL" id="CP016364">
    <property type="protein sequence ID" value="APG48819.1"/>
    <property type="molecule type" value="Genomic_DNA"/>
</dbReference>
<dbReference type="GO" id="GO:0005886">
    <property type="term" value="C:plasma membrane"/>
    <property type="evidence" value="ECO:0007669"/>
    <property type="project" value="UniProtKB-SubCell"/>
</dbReference>
<dbReference type="Gene3D" id="3.40.50.300">
    <property type="entry name" value="P-loop containing nucleotide triphosphate hydrolases"/>
    <property type="match status" value="1"/>
</dbReference>
<evidence type="ECO:0000256" key="7">
    <source>
        <dbReference type="ARBA" id="ARBA00024725"/>
    </source>
</evidence>
<organism evidence="11 12">
    <name type="scientific">Phaeobacter porticola</name>
    <dbReference type="NCBI Taxonomy" id="1844006"/>
    <lineage>
        <taxon>Bacteria</taxon>
        <taxon>Pseudomonadati</taxon>
        <taxon>Pseudomonadota</taxon>
        <taxon>Alphaproteobacteria</taxon>
        <taxon>Rhodobacterales</taxon>
        <taxon>Roseobacteraceae</taxon>
        <taxon>Phaeobacter</taxon>
    </lineage>
</organism>
<feature type="transmembrane region" description="Helical" evidence="8">
    <location>
        <begin position="36"/>
        <end position="60"/>
    </location>
</feature>
<comment type="function">
    <text evidence="7">Part of an ABC transporter complex. Transmembrane domains (TMD) form a pore in the inner membrane and the ATP-binding domain (NBD) is responsible for energy generation.</text>
</comment>
<feature type="transmembrane region" description="Helical" evidence="8">
    <location>
        <begin position="153"/>
        <end position="176"/>
    </location>
</feature>
<keyword evidence="6 8" id="KW-0472">Membrane</keyword>
<dbReference type="RefSeq" id="WP_072506113.1">
    <property type="nucleotide sequence ID" value="NZ_CP016364.1"/>
</dbReference>
<keyword evidence="5 8" id="KW-1133">Transmembrane helix</keyword>
<dbReference type="GO" id="GO:0034040">
    <property type="term" value="F:ATPase-coupled lipid transmembrane transporter activity"/>
    <property type="evidence" value="ECO:0007669"/>
    <property type="project" value="TreeGrafter"/>
</dbReference>
<dbReference type="Gene3D" id="1.20.1560.10">
    <property type="entry name" value="ABC transporter type 1, transmembrane domain"/>
    <property type="match status" value="1"/>
</dbReference>
<feature type="domain" description="ABC transmembrane type-1" evidence="10">
    <location>
        <begin position="37"/>
        <end position="325"/>
    </location>
</feature>
<dbReference type="GO" id="GO:0140359">
    <property type="term" value="F:ABC-type transporter activity"/>
    <property type="evidence" value="ECO:0007669"/>
    <property type="project" value="InterPro"/>
</dbReference>
<protein>
    <submittedName>
        <fullName evidence="11">ABC transporter ATP-binding protein</fullName>
    </submittedName>
</protein>
<evidence type="ECO:0000256" key="6">
    <source>
        <dbReference type="ARBA" id="ARBA00023136"/>
    </source>
</evidence>
<dbReference type="FunFam" id="3.40.50.300:FF:000218">
    <property type="entry name" value="Multidrug ABC transporter ATP-binding protein"/>
    <property type="match status" value="1"/>
</dbReference>
<keyword evidence="3" id="KW-0547">Nucleotide-binding</keyword>
<proteinExistence type="predicted"/>
<evidence type="ECO:0000256" key="1">
    <source>
        <dbReference type="ARBA" id="ARBA00004651"/>
    </source>
</evidence>
<evidence type="ECO:0000256" key="3">
    <source>
        <dbReference type="ARBA" id="ARBA00022741"/>
    </source>
</evidence>
<evidence type="ECO:0000259" key="9">
    <source>
        <dbReference type="PROSITE" id="PS50893"/>
    </source>
</evidence>
<dbReference type="InterPro" id="IPR011527">
    <property type="entry name" value="ABC1_TM_dom"/>
</dbReference>
<dbReference type="Pfam" id="PF00664">
    <property type="entry name" value="ABC_membrane"/>
    <property type="match status" value="1"/>
</dbReference>
<keyword evidence="2 8" id="KW-0812">Transmembrane</keyword>
<dbReference type="InterPro" id="IPR036640">
    <property type="entry name" value="ABC1_TM_sf"/>
</dbReference>
<feature type="transmembrane region" description="Helical" evidence="8">
    <location>
        <begin position="268"/>
        <end position="289"/>
    </location>
</feature>
<sequence>MRLGNLIDAFQPAKGPPPDRLGAFLRWCLSGAWPMLVLAALCSALAGGMEAGTAYILGLVIDTAISSGPEQFFSAGNIVIIVGGLGFFIFLRPVLFGLSAASNAIIVQPNVNPLVLSRLNRWTMGQSVRFFDDDFAGRIAQKQMQTANAVTSVAVEVINVVAFALASLLGALALLGAIDWRITGLFMVWLVGYFATIRWFLPRVRQRSAARAGARAMVSGQVVDTITNIKTVKLFAHADHEESTAQNAMADFRSKALHFGYLSATFRFCLMTLAGFLPVLLIGATLMLWQDGLASEGDIVAAGAVSVRIAQMTGWVSFTLMAIYANIGEIENGMKTLTRPDRVEDQGAAKVLDVSDGQIEFQNTGFAYGRDVGGIQDISLTIQPGEKLGIVGASGAGKSTLVSLLLRLYDGENGRILIDRQDISGVTQDSLRRKIGMVTQETAMFNRSARENILYGRPDASELELIAAARKAEAHEFIEQLADGQGRTGYDAYLGERGVKLSGGQRQRIALARAILKDAPILVLDEATSALDSEVEAAIQAALERVMEGKTVLAIAHRLSTLSEMDRIVVMEQGRIAEVGTHDALLAQNGLYAKFWSRQSGGFIRTEENDDMRSLTPQDAAE</sequence>
<dbReference type="OrthoDB" id="9808328at2"/>
<evidence type="ECO:0000256" key="2">
    <source>
        <dbReference type="ARBA" id="ARBA00022692"/>
    </source>
</evidence>
<dbReference type="SUPFAM" id="SSF52540">
    <property type="entry name" value="P-loop containing nucleoside triphosphate hydrolases"/>
    <property type="match status" value="1"/>
</dbReference>
<evidence type="ECO:0000256" key="4">
    <source>
        <dbReference type="ARBA" id="ARBA00022840"/>
    </source>
</evidence>
<gene>
    <name evidence="11" type="ORF">PhaeoP97_03466</name>
</gene>
<accession>A0A1L3I9G7</accession>
<dbReference type="PANTHER" id="PTHR24221">
    <property type="entry name" value="ATP-BINDING CASSETTE SUB-FAMILY B"/>
    <property type="match status" value="1"/>
</dbReference>
<evidence type="ECO:0000256" key="5">
    <source>
        <dbReference type="ARBA" id="ARBA00022989"/>
    </source>
</evidence>
<evidence type="ECO:0000313" key="11">
    <source>
        <dbReference type="EMBL" id="APG48819.1"/>
    </source>
</evidence>
<dbReference type="Proteomes" id="UP000183859">
    <property type="component" value="Chromosome"/>
</dbReference>
<reference evidence="12" key="1">
    <citation type="submission" date="2016-07" db="EMBL/GenBank/DDBJ databases">
        <title>Phaeobacter portensis sp. nov., a tropodithietic acid producing bacterium isolated from a German harbor.</title>
        <authorList>
            <person name="Freese H.M."/>
            <person name="Bunk B."/>
            <person name="Breider S."/>
            <person name="Brinkhoff T."/>
        </authorList>
    </citation>
    <scope>NUCLEOTIDE SEQUENCE [LARGE SCALE GENOMIC DNA]</scope>
    <source>
        <strain evidence="12">P97</strain>
    </source>
</reference>
<dbReference type="GO" id="GO:0005524">
    <property type="term" value="F:ATP binding"/>
    <property type="evidence" value="ECO:0007669"/>
    <property type="project" value="UniProtKB-KW"/>
</dbReference>
<evidence type="ECO:0000313" key="12">
    <source>
        <dbReference type="Proteomes" id="UP000183859"/>
    </source>
</evidence>
<dbReference type="SMART" id="SM00382">
    <property type="entry name" value="AAA"/>
    <property type="match status" value="1"/>
</dbReference>
<keyword evidence="4 11" id="KW-0067">ATP-binding</keyword>
<feature type="transmembrane region" description="Helical" evidence="8">
    <location>
        <begin position="182"/>
        <end position="201"/>
    </location>
</feature>
<name>A0A1L3I9G7_9RHOB</name>
<dbReference type="KEGG" id="php:PhaeoP97_03466"/>
<keyword evidence="12" id="KW-1185">Reference proteome</keyword>
<dbReference type="AlphaFoldDB" id="A0A1L3I9G7"/>
<dbReference type="InterPro" id="IPR003593">
    <property type="entry name" value="AAA+_ATPase"/>
</dbReference>
<feature type="domain" description="ABC transporter" evidence="9">
    <location>
        <begin position="359"/>
        <end position="598"/>
    </location>
</feature>
<dbReference type="InterPro" id="IPR039421">
    <property type="entry name" value="Type_1_exporter"/>
</dbReference>
<dbReference type="InterPro" id="IPR027417">
    <property type="entry name" value="P-loop_NTPase"/>
</dbReference>
<dbReference type="InterPro" id="IPR003439">
    <property type="entry name" value="ABC_transporter-like_ATP-bd"/>
</dbReference>
<evidence type="ECO:0000256" key="8">
    <source>
        <dbReference type="SAM" id="Phobius"/>
    </source>
</evidence>
<dbReference type="PROSITE" id="PS00211">
    <property type="entry name" value="ABC_TRANSPORTER_1"/>
    <property type="match status" value="1"/>
</dbReference>
<comment type="subcellular location">
    <subcellularLocation>
        <location evidence="1">Cell membrane</location>
        <topology evidence="1">Multi-pass membrane protein</topology>
    </subcellularLocation>
</comment>
<dbReference type="PROSITE" id="PS50929">
    <property type="entry name" value="ABC_TM1F"/>
    <property type="match status" value="1"/>
</dbReference>
<dbReference type="SUPFAM" id="SSF90123">
    <property type="entry name" value="ABC transporter transmembrane region"/>
    <property type="match status" value="1"/>
</dbReference>
<dbReference type="InterPro" id="IPR017871">
    <property type="entry name" value="ABC_transporter-like_CS"/>
</dbReference>
<feature type="transmembrane region" description="Helical" evidence="8">
    <location>
        <begin position="309"/>
        <end position="327"/>
    </location>
</feature>
<dbReference type="GO" id="GO:0016887">
    <property type="term" value="F:ATP hydrolysis activity"/>
    <property type="evidence" value="ECO:0007669"/>
    <property type="project" value="InterPro"/>
</dbReference>
<dbReference type="PROSITE" id="PS50893">
    <property type="entry name" value="ABC_TRANSPORTER_2"/>
    <property type="match status" value="1"/>
</dbReference>
<dbReference type="STRING" id="1844006.PhaeoP97_03466"/>
<feature type="transmembrane region" description="Helical" evidence="8">
    <location>
        <begin position="72"/>
        <end position="91"/>
    </location>
</feature>
<evidence type="ECO:0000259" key="10">
    <source>
        <dbReference type="PROSITE" id="PS50929"/>
    </source>
</evidence>